<dbReference type="InterPro" id="IPR011044">
    <property type="entry name" value="Quino_amine_DH_bsu"/>
</dbReference>
<sequence>MYPLKKLPICIFLGIGLLWLANNGNAQTKVQALIPRDEIVLPDVKGGFDLMAYDFLHQRLFLSAQDNHSIEVIDLKYNKPIKSLAGFNEPKWVFYHPETNVLYVATGRDGKVTAVDAATYQKIKTYVFKEACNNLRYDKLTNQLFVGIGHTFGAIGIIDLNTHKISRQIPLAGFPKQFELTPDRIYVNEPSKSLIEVIDRKTNKIIASWPVKSDKDNVPMAIDRAKQRLYIGCAGGRLLVFSMTSGKELSRIAIPKDVDGIYLDSKRSRLYVSCGEGFLDVFSIQKDELSLVQQMRTRRGAGTGLFIPIANLYVLAEPQNEILPAALRIFQPAL</sequence>
<accession>A0AAE6JJK5</accession>
<dbReference type="EMBL" id="CP071880">
    <property type="protein sequence ID" value="QTE50844.1"/>
    <property type="molecule type" value="Genomic_DNA"/>
</dbReference>
<evidence type="ECO:0000313" key="3">
    <source>
        <dbReference type="Proteomes" id="UP000250557"/>
    </source>
</evidence>
<name>A0AAE6JJK5_9SPHI</name>
<organism evidence="1 3">
    <name type="scientific">Mucilaginibacter rubeus</name>
    <dbReference type="NCBI Taxonomy" id="2027860"/>
    <lineage>
        <taxon>Bacteria</taxon>
        <taxon>Pseudomonadati</taxon>
        <taxon>Bacteroidota</taxon>
        <taxon>Sphingobacteriia</taxon>
        <taxon>Sphingobacteriales</taxon>
        <taxon>Sphingobacteriaceae</taxon>
        <taxon>Mucilaginibacter</taxon>
    </lineage>
</organism>
<dbReference type="AlphaFoldDB" id="A0AAE6JJK5"/>
<evidence type="ECO:0000313" key="2">
    <source>
        <dbReference type="EMBL" id="QTE50844.1"/>
    </source>
</evidence>
<evidence type="ECO:0000313" key="4">
    <source>
        <dbReference type="Proteomes" id="UP000663940"/>
    </source>
</evidence>
<dbReference type="EMBL" id="CP043451">
    <property type="protein sequence ID" value="QEM06623.1"/>
    <property type="molecule type" value="Genomic_DNA"/>
</dbReference>
<dbReference type="PANTHER" id="PTHR47197:SF3">
    <property type="entry name" value="DIHYDRO-HEME D1 DEHYDROGENASE"/>
    <property type="match status" value="1"/>
</dbReference>
<protein>
    <recommendedName>
        <fullName evidence="5">YncE family protein</fullName>
    </recommendedName>
</protein>
<proteinExistence type="predicted"/>
<dbReference type="InterPro" id="IPR051200">
    <property type="entry name" value="Host-pathogen_enzymatic-act"/>
</dbReference>
<dbReference type="InterPro" id="IPR015943">
    <property type="entry name" value="WD40/YVTN_repeat-like_dom_sf"/>
</dbReference>
<dbReference type="RefSeq" id="WP_112656194.1">
    <property type="nucleotide sequence ID" value="NZ_CP043451.1"/>
</dbReference>
<evidence type="ECO:0000313" key="1">
    <source>
        <dbReference type="EMBL" id="QEM06623.1"/>
    </source>
</evidence>
<gene>
    <name evidence="1" type="ORF">DIU31_025085</name>
    <name evidence="2" type="ORF">J3L21_02340</name>
</gene>
<dbReference type="Proteomes" id="UP000663940">
    <property type="component" value="Chromosome"/>
</dbReference>
<dbReference type="Proteomes" id="UP000250557">
    <property type="component" value="Chromosome"/>
</dbReference>
<dbReference type="Gene3D" id="2.130.10.10">
    <property type="entry name" value="YVTN repeat-like/Quinoprotein amine dehydrogenase"/>
    <property type="match status" value="1"/>
</dbReference>
<reference evidence="2 4" key="2">
    <citation type="submission" date="2021-03" db="EMBL/GenBank/DDBJ databases">
        <title>Mucilaginibacter strains isolated from gold and copper mining confer multi heavy-metal resistance.</title>
        <authorList>
            <person name="Li Y."/>
        </authorList>
    </citation>
    <scope>NUCLEOTIDE SEQUENCE [LARGE SCALE GENOMIC DNA]</scope>
    <source>
        <strain evidence="2 4">P2-4</strain>
    </source>
</reference>
<keyword evidence="4" id="KW-1185">Reference proteome</keyword>
<reference evidence="1 3" key="1">
    <citation type="submission" date="2019-08" db="EMBL/GenBank/DDBJ databases">
        <title>Comparative genome analysis confer to the adaptation heavy metal polluted environment.</title>
        <authorList>
            <person name="Li Y."/>
        </authorList>
    </citation>
    <scope>NUCLEOTIDE SEQUENCE [LARGE SCALE GENOMIC DNA]</scope>
    <source>
        <strain evidence="1 3">P2</strain>
    </source>
</reference>
<dbReference type="PANTHER" id="PTHR47197">
    <property type="entry name" value="PROTEIN NIRF"/>
    <property type="match status" value="1"/>
</dbReference>
<evidence type="ECO:0008006" key="5">
    <source>
        <dbReference type="Google" id="ProtNLM"/>
    </source>
</evidence>
<dbReference type="SUPFAM" id="SSF50969">
    <property type="entry name" value="YVTN repeat-like/Quinoprotein amine dehydrogenase"/>
    <property type="match status" value="1"/>
</dbReference>